<dbReference type="GO" id="GO:0003700">
    <property type="term" value="F:DNA-binding transcription factor activity"/>
    <property type="evidence" value="ECO:0007669"/>
    <property type="project" value="TreeGrafter"/>
</dbReference>
<evidence type="ECO:0000256" key="7">
    <source>
        <dbReference type="ARBA" id="ARBA00023163"/>
    </source>
</evidence>
<evidence type="ECO:0000256" key="4">
    <source>
        <dbReference type="ARBA" id="ARBA00022833"/>
    </source>
</evidence>
<name>A0AAV2TU26_CALDB</name>
<feature type="compositionally biased region" description="Low complexity" evidence="9">
    <location>
        <begin position="359"/>
        <end position="371"/>
    </location>
</feature>
<feature type="region of interest" description="Disordered" evidence="9">
    <location>
        <begin position="716"/>
        <end position="763"/>
    </location>
</feature>
<feature type="region of interest" description="Disordered" evidence="9">
    <location>
        <begin position="292"/>
        <end position="319"/>
    </location>
</feature>
<evidence type="ECO:0008006" key="12">
    <source>
        <dbReference type="Google" id="ProtNLM"/>
    </source>
</evidence>
<dbReference type="GO" id="GO:0006357">
    <property type="term" value="P:regulation of transcription by RNA polymerase II"/>
    <property type="evidence" value="ECO:0007669"/>
    <property type="project" value="TreeGrafter"/>
</dbReference>
<keyword evidence="2" id="KW-0479">Metal-binding</keyword>
<feature type="region of interest" description="Disordered" evidence="9">
    <location>
        <begin position="643"/>
        <end position="671"/>
    </location>
</feature>
<dbReference type="PANTHER" id="PTHR13006:SF9">
    <property type="entry name" value="GLUCOSE TRANSPORTER 4 ENHANCER FACTOR, ISOFORM G"/>
    <property type="match status" value="1"/>
</dbReference>
<proteinExistence type="predicted"/>
<evidence type="ECO:0000256" key="2">
    <source>
        <dbReference type="ARBA" id="ARBA00022723"/>
    </source>
</evidence>
<dbReference type="GO" id="GO:0005634">
    <property type="term" value="C:nucleus"/>
    <property type="evidence" value="ECO:0007669"/>
    <property type="project" value="UniProtKB-SubCell"/>
</dbReference>
<evidence type="ECO:0000313" key="11">
    <source>
        <dbReference type="Proteomes" id="UP001497525"/>
    </source>
</evidence>
<feature type="region of interest" description="Disordered" evidence="9">
    <location>
        <begin position="90"/>
        <end position="110"/>
    </location>
</feature>
<evidence type="ECO:0000256" key="8">
    <source>
        <dbReference type="ARBA" id="ARBA00023242"/>
    </source>
</evidence>
<evidence type="ECO:0000256" key="9">
    <source>
        <dbReference type="SAM" id="MobiDB-lite"/>
    </source>
</evidence>
<dbReference type="EMBL" id="CAXLJL010000822">
    <property type="protein sequence ID" value="CAL5140969.1"/>
    <property type="molecule type" value="Genomic_DNA"/>
</dbReference>
<feature type="region of interest" description="Disordered" evidence="9">
    <location>
        <begin position="862"/>
        <end position="910"/>
    </location>
</feature>
<dbReference type="AlphaFoldDB" id="A0AAV2TU26"/>
<dbReference type="SMART" id="SM01366">
    <property type="entry name" value="c-clamp"/>
    <property type="match status" value="1"/>
</dbReference>
<keyword evidence="5" id="KW-0805">Transcription regulation</keyword>
<keyword evidence="7" id="KW-0804">Transcription</keyword>
<feature type="region of interest" description="Disordered" evidence="9">
    <location>
        <begin position="358"/>
        <end position="437"/>
    </location>
</feature>
<dbReference type="GO" id="GO:0000978">
    <property type="term" value="F:RNA polymerase II cis-regulatory region sequence-specific DNA binding"/>
    <property type="evidence" value="ECO:0007669"/>
    <property type="project" value="TreeGrafter"/>
</dbReference>
<feature type="compositionally biased region" description="Polar residues" evidence="9">
    <location>
        <begin position="189"/>
        <end position="208"/>
    </location>
</feature>
<evidence type="ECO:0000313" key="10">
    <source>
        <dbReference type="EMBL" id="CAL5140969.1"/>
    </source>
</evidence>
<evidence type="ECO:0000256" key="1">
    <source>
        <dbReference type="ARBA" id="ARBA00004123"/>
    </source>
</evidence>
<comment type="subcellular location">
    <subcellularLocation>
        <location evidence="1">Nucleus</location>
    </subcellularLocation>
</comment>
<organism evidence="10 11">
    <name type="scientific">Calicophoron daubneyi</name>
    <name type="common">Rumen fluke</name>
    <name type="synonym">Paramphistomum daubneyi</name>
    <dbReference type="NCBI Taxonomy" id="300641"/>
    <lineage>
        <taxon>Eukaryota</taxon>
        <taxon>Metazoa</taxon>
        <taxon>Spiralia</taxon>
        <taxon>Lophotrochozoa</taxon>
        <taxon>Platyhelminthes</taxon>
        <taxon>Trematoda</taxon>
        <taxon>Digenea</taxon>
        <taxon>Plagiorchiida</taxon>
        <taxon>Pronocephalata</taxon>
        <taxon>Paramphistomoidea</taxon>
        <taxon>Paramphistomidae</taxon>
        <taxon>Calicophoron</taxon>
    </lineage>
</organism>
<feature type="compositionally biased region" description="Polar residues" evidence="9">
    <location>
        <begin position="716"/>
        <end position="759"/>
    </location>
</feature>
<keyword evidence="8" id="KW-0539">Nucleus</keyword>
<reference evidence="10" key="1">
    <citation type="submission" date="2024-06" db="EMBL/GenBank/DDBJ databases">
        <authorList>
            <person name="Liu X."/>
            <person name="Lenzi L."/>
            <person name="Haldenby T S."/>
            <person name="Uol C."/>
        </authorList>
    </citation>
    <scope>NUCLEOTIDE SEQUENCE</scope>
</reference>
<feature type="compositionally biased region" description="Polar residues" evidence="9">
    <location>
        <begin position="229"/>
        <end position="242"/>
    </location>
</feature>
<feature type="region of interest" description="Disordered" evidence="9">
    <location>
        <begin position="590"/>
        <end position="612"/>
    </location>
</feature>
<accession>A0AAV2TU26</accession>
<sequence>MPELNMFTVRPDDGGLTRIVTRGIEDIIPVNSEHPLPLPPTEDEFESEASARETASPEVSQQLISGYQGCIAPLTSLSSPLYIDAGEGFPLRTSAEEGPSGGPAPSYSGLQSTSPISFTLSPTLGPLEIGESVGQRSFEESSEISPPLTRISEFSPVHRSVPVAFPTTSTPTCWTAAAPRARVPGGMGSSVQSHIPGSSSYRTHAEPQSISSERFFASYGERMPAPEQSRVTSESSSLQPNTNVVNSAVRSLLNLISSLTSSSRQLSATKSTQDAVSNALNHAVKLLAALTPSEQSSSASSSPSRSATFRLTSPPRTPTVASCAEPVDALTAALVSSPVYVFVPSCTSTEVVSLCESCSPSTPITTSTRPTYEAGQQHLSPTKSLLAVRSPQEKAYQPKQTYREHSPIHSSSDEPFTTMIPVGSFSSAEGGERSSSQVFSSASQSSFSFSPHEEGLPFCSEPSSLHEESRTSTVGLTIQTEQNPASVSALPQFSPPSASISALALQLSPTLRAFRQLCSQEKDPLSVYIADLLEKLNSLLVALSGEGTHLASPSSAVPEPYTSPLPHLPVASTWPPYSEGISFGRFGPPSSPKRTTAGVLESPPTYTSPETGGPYVPSCTCVRTTGDIVDVYGLGQTSTSTVHAEQTSRYGGTERKSFVAESRGPSSSTGLIKTMHDISALQGLTGVVKTVTPTGTVHHQQQSLIPGDQRVVVTKQDSTKPPVTNPETIRRSSQQKNRARYASTTAHPSTSLSTLSSAGMTGRSEVKKCRKVYGIEHRERWCNQCRWKKACRRFPDLPPTSTSASPEASTRSADPSMLAESIMFGSPAPSTSDQRTGSVVRGRGLLITSPSGSGSLWTSITCSSSAPSSLTLPSDVSALPVTTSEPSTHPVGGTEEIEEESMAASSEGSL</sequence>
<dbReference type="Proteomes" id="UP001497525">
    <property type="component" value="Unassembled WGS sequence"/>
</dbReference>
<feature type="compositionally biased region" description="Low complexity" evidence="9">
    <location>
        <begin position="862"/>
        <end position="874"/>
    </location>
</feature>
<gene>
    <name evidence="10" type="ORF">CDAUBV1_LOCUS16262</name>
</gene>
<keyword evidence="3" id="KW-0863">Zinc-finger</keyword>
<evidence type="ECO:0000256" key="6">
    <source>
        <dbReference type="ARBA" id="ARBA00023125"/>
    </source>
</evidence>
<comment type="caution">
    <text evidence="10">The sequence shown here is derived from an EMBL/GenBank/DDBJ whole genome shotgun (WGS) entry which is preliminary data.</text>
</comment>
<protein>
    <recommendedName>
        <fullName evidence="12">Zinc finger protein 395</fullName>
    </recommendedName>
</protein>
<feature type="region of interest" description="Disordered" evidence="9">
    <location>
        <begin position="31"/>
        <end position="59"/>
    </location>
</feature>
<feature type="region of interest" description="Disordered" evidence="9">
    <location>
        <begin position="223"/>
        <end position="242"/>
    </location>
</feature>
<keyword evidence="6" id="KW-0238">DNA-binding</keyword>
<evidence type="ECO:0000256" key="3">
    <source>
        <dbReference type="ARBA" id="ARBA00022771"/>
    </source>
</evidence>
<dbReference type="PANTHER" id="PTHR13006">
    <property type="entry name" value="PAPILLOMAVIRUS REGULATORY FACTOR PRF-1"/>
    <property type="match status" value="1"/>
</dbReference>
<feature type="compositionally biased region" description="Low complexity" evidence="9">
    <location>
        <begin position="293"/>
        <end position="306"/>
    </location>
</feature>
<feature type="region of interest" description="Disordered" evidence="9">
    <location>
        <begin position="453"/>
        <end position="473"/>
    </location>
</feature>
<evidence type="ECO:0000256" key="5">
    <source>
        <dbReference type="ARBA" id="ARBA00023015"/>
    </source>
</evidence>
<dbReference type="InterPro" id="IPR052253">
    <property type="entry name" value="CR1/CR2-DNA-binding_regulator"/>
</dbReference>
<keyword evidence="4" id="KW-0862">Zinc</keyword>
<dbReference type="GO" id="GO:0008270">
    <property type="term" value="F:zinc ion binding"/>
    <property type="evidence" value="ECO:0007669"/>
    <property type="project" value="UniProtKB-KW"/>
</dbReference>
<feature type="region of interest" description="Disordered" evidence="9">
    <location>
        <begin position="183"/>
        <end position="208"/>
    </location>
</feature>